<dbReference type="EC" id="2.4.1.17" evidence="12"/>
<evidence type="ECO:0000256" key="8">
    <source>
        <dbReference type="ARBA" id="ARBA00023136"/>
    </source>
</evidence>
<evidence type="ECO:0000256" key="10">
    <source>
        <dbReference type="ARBA" id="ARBA00046288"/>
    </source>
</evidence>
<dbReference type="SUPFAM" id="SSF53756">
    <property type="entry name" value="UDP-Glycosyltransferase/glycogen phosphorylase"/>
    <property type="match status" value="1"/>
</dbReference>
<dbReference type="InterPro" id="IPR050271">
    <property type="entry name" value="UDP-glycosyltransferase"/>
</dbReference>
<evidence type="ECO:0000313" key="13">
    <source>
        <dbReference type="EMBL" id="CAI6344506.1"/>
    </source>
</evidence>
<comment type="similarity">
    <text evidence="2 11">Belongs to the UDP-glycosyltransferase family.</text>
</comment>
<dbReference type="PANTHER" id="PTHR48043">
    <property type="entry name" value="EG:EG0003.4 PROTEIN-RELATED"/>
    <property type="match status" value="1"/>
</dbReference>
<keyword evidence="12" id="KW-0732">Signal</keyword>
<evidence type="ECO:0000256" key="3">
    <source>
        <dbReference type="ARBA" id="ARBA00022676"/>
    </source>
</evidence>
<dbReference type="GO" id="GO:0015020">
    <property type="term" value="F:glucuronosyltransferase activity"/>
    <property type="evidence" value="ECO:0007669"/>
    <property type="project" value="UniProtKB-EC"/>
</dbReference>
<evidence type="ECO:0000256" key="1">
    <source>
        <dbReference type="ARBA" id="ARBA00004240"/>
    </source>
</evidence>
<evidence type="ECO:0000256" key="6">
    <source>
        <dbReference type="ARBA" id="ARBA00022824"/>
    </source>
</evidence>
<dbReference type="PANTHER" id="PTHR48043:SF114">
    <property type="entry name" value="IP04436P-RELATED"/>
    <property type="match status" value="1"/>
</dbReference>
<comment type="subcellular location">
    <subcellularLocation>
        <location evidence="10">Endomembrane system</location>
        <topology evidence="10">Single-pass type I membrane protein</topology>
    </subcellularLocation>
    <subcellularLocation>
        <location evidence="1">Endoplasmic reticulum</location>
    </subcellularLocation>
    <subcellularLocation>
        <location evidence="12">Membrane</location>
        <topology evidence="12">Single-pass membrane protein</topology>
    </subcellularLocation>
</comment>
<dbReference type="InterPro" id="IPR035595">
    <property type="entry name" value="UDP_glycos_trans_CS"/>
</dbReference>
<keyword evidence="8 12" id="KW-0472">Membrane</keyword>
<proteinExistence type="inferred from homology"/>
<keyword evidence="6" id="KW-0256">Endoplasmic reticulum</keyword>
<evidence type="ECO:0000256" key="5">
    <source>
        <dbReference type="ARBA" id="ARBA00022692"/>
    </source>
</evidence>
<keyword evidence="5 12" id="KW-0812">Transmembrane</keyword>
<name>A0AAV0VS23_9HEMI</name>
<evidence type="ECO:0000256" key="9">
    <source>
        <dbReference type="ARBA" id="ARBA00023180"/>
    </source>
</evidence>
<keyword evidence="9" id="KW-0325">Glycoprotein</keyword>
<dbReference type="PROSITE" id="PS00375">
    <property type="entry name" value="UDPGT"/>
    <property type="match status" value="1"/>
</dbReference>
<comment type="catalytic activity">
    <reaction evidence="12">
        <text>glucuronate acceptor + UDP-alpha-D-glucuronate = acceptor beta-D-glucuronoside + UDP + H(+)</text>
        <dbReference type="Rhea" id="RHEA:21032"/>
        <dbReference type="ChEBI" id="CHEBI:15378"/>
        <dbReference type="ChEBI" id="CHEBI:58052"/>
        <dbReference type="ChEBI" id="CHEBI:58223"/>
        <dbReference type="ChEBI" id="CHEBI:132367"/>
        <dbReference type="ChEBI" id="CHEBI:132368"/>
        <dbReference type="EC" id="2.4.1.17"/>
    </reaction>
</comment>
<sequence>MIVLFATIIITITVFSPADTANILALFPHQGFSHNVVYQPYIQELAKRGHNITIISNYPLEHPNINNISIKGSMPIFYKSKKNISHVEGNSVNEIQRSINVIWGFYDRGKIYEAIFTVDGVKKLLNSPSKFDLLVTEHFNNELFLGFASKLNIPFILLSSCNLLPWNQHAVGQPYSLANIPSTLTGLGTEMSFYSRVINTISHTVQIFGYKLLCRTRDEAIIKRNLDIKVSLDQLILNASLILVNTHFTMLESKPLVPAVVEIGGIHIMPIKPLPTDIQKYIDESKDGVIYFCMGSSLRGESFSVEKRQKFLNVFDKLPQRILWKWEGELPGKPSNVMIREWMPQRDILAHPNVKLFISHGGLLGTTEAVHEGVPILSMPMFGDQITNIKSVVSRGAAEMMNYGNLNEDEIFIKITSMLTNPKYRKKAKELSEAFRDRPMSALETAVYWTEYVIRHKGAPLLRSATIGTPWYQYYLIDVLIVIFLFVTTIFVLLYCLIFKVLLRLLNRKSKEKQS</sequence>
<evidence type="ECO:0000256" key="4">
    <source>
        <dbReference type="ARBA" id="ARBA00022679"/>
    </source>
</evidence>
<dbReference type="InterPro" id="IPR002213">
    <property type="entry name" value="UDP_glucos_trans"/>
</dbReference>
<dbReference type="FunFam" id="3.40.50.2000:FF:000050">
    <property type="entry name" value="UDP-glucuronosyltransferase"/>
    <property type="match status" value="1"/>
</dbReference>
<keyword evidence="14" id="KW-1185">Reference proteome</keyword>
<feature type="chain" id="PRO_5043097964" description="UDP-glucuronosyltransferase" evidence="12">
    <location>
        <begin position="21"/>
        <end position="515"/>
    </location>
</feature>
<gene>
    <name evidence="13" type="ORF">MEUPH1_LOCUS1632</name>
</gene>
<evidence type="ECO:0000313" key="14">
    <source>
        <dbReference type="Proteomes" id="UP001160148"/>
    </source>
</evidence>
<dbReference type="AlphaFoldDB" id="A0AAV0VS23"/>
<dbReference type="GO" id="GO:0005783">
    <property type="term" value="C:endoplasmic reticulum"/>
    <property type="evidence" value="ECO:0007669"/>
    <property type="project" value="UniProtKB-SubCell"/>
</dbReference>
<dbReference type="EMBL" id="CARXXK010000001">
    <property type="protein sequence ID" value="CAI6344506.1"/>
    <property type="molecule type" value="Genomic_DNA"/>
</dbReference>
<keyword evidence="7 12" id="KW-1133">Transmembrane helix</keyword>
<evidence type="ECO:0000256" key="11">
    <source>
        <dbReference type="RuleBase" id="RU003718"/>
    </source>
</evidence>
<evidence type="ECO:0000256" key="2">
    <source>
        <dbReference type="ARBA" id="ARBA00009995"/>
    </source>
</evidence>
<dbReference type="CDD" id="cd03784">
    <property type="entry name" value="GT1_Gtf-like"/>
    <property type="match status" value="1"/>
</dbReference>
<keyword evidence="3 11" id="KW-0328">Glycosyltransferase</keyword>
<dbReference type="Gene3D" id="3.40.50.2000">
    <property type="entry name" value="Glycogen Phosphorylase B"/>
    <property type="match status" value="1"/>
</dbReference>
<organism evidence="13 14">
    <name type="scientific">Macrosiphum euphorbiae</name>
    <name type="common">potato aphid</name>
    <dbReference type="NCBI Taxonomy" id="13131"/>
    <lineage>
        <taxon>Eukaryota</taxon>
        <taxon>Metazoa</taxon>
        <taxon>Ecdysozoa</taxon>
        <taxon>Arthropoda</taxon>
        <taxon>Hexapoda</taxon>
        <taxon>Insecta</taxon>
        <taxon>Pterygota</taxon>
        <taxon>Neoptera</taxon>
        <taxon>Paraneoptera</taxon>
        <taxon>Hemiptera</taxon>
        <taxon>Sternorrhyncha</taxon>
        <taxon>Aphidomorpha</taxon>
        <taxon>Aphidoidea</taxon>
        <taxon>Aphididae</taxon>
        <taxon>Macrosiphini</taxon>
        <taxon>Macrosiphum</taxon>
    </lineage>
</organism>
<dbReference type="Proteomes" id="UP001160148">
    <property type="component" value="Unassembled WGS sequence"/>
</dbReference>
<protein>
    <recommendedName>
        <fullName evidence="12">UDP-glucuronosyltransferase</fullName>
        <ecNumber evidence="12">2.4.1.17</ecNumber>
    </recommendedName>
</protein>
<dbReference type="GO" id="GO:0016020">
    <property type="term" value="C:membrane"/>
    <property type="evidence" value="ECO:0007669"/>
    <property type="project" value="UniProtKB-SubCell"/>
</dbReference>
<feature type="signal peptide" evidence="12">
    <location>
        <begin position="1"/>
        <end position="20"/>
    </location>
</feature>
<accession>A0AAV0VS23</accession>
<dbReference type="Pfam" id="PF00201">
    <property type="entry name" value="UDPGT"/>
    <property type="match status" value="1"/>
</dbReference>
<evidence type="ECO:0000256" key="12">
    <source>
        <dbReference type="RuleBase" id="RU362059"/>
    </source>
</evidence>
<comment type="caution">
    <text evidence="13">The sequence shown here is derived from an EMBL/GenBank/DDBJ whole genome shotgun (WGS) entry which is preliminary data.</text>
</comment>
<evidence type="ECO:0000256" key="7">
    <source>
        <dbReference type="ARBA" id="ARBA00022989"/>
    </source>
</evidence>
<feature type="transmembrane region" description="Helical" evidence="12">
    <location>
        <begin position="474"/>
        <end position="503"/>
    </location>
</feature>
<keyword evidence="4 11" id="KW-0808">Transferase</keyword>
<reference evidence="13 14" key="1">
    <citation type="submission" date="2023-01" db="EMBL/GenBank/DDBJ databases">
        <authorList>
            <person name="Whitehead M."/>
        </authorList>
    </citation>
    <scope>NUCLEOTIDE SEQUENCE [LARGE SCALE GENOMIC DNA]</scope>
</reference>